<evidence type="ECO:0000313" key="3">
    <source>
        <dbReference type="Proteomes" id="UP000193834"/>
    </source>
</evidence>
<keyword evidence="1" id="KW-0812">Transmembrane</keyword>
<dbReference type="Pfam" id="PF05857">
    <property type="entry name" value="TraX"/>
    <property type="match status" value="1"/>
</dbReference>
<dbReference type="AlphaFoldDB" id="A0A1X7LAF7"/>
<reference evidence="2 3" key="1">
    <citation type="submission" date="2017-04" db="EMBL/GenBank/DDBJ databases">
        <authorList>
            <person name="Afonso C.L."/>
            <person name="Miller P.J."/>
            <person name="Scott M.A."/>
            <person name="Spackman E."/>
            <person name="Goraichik I."/>
            <person name="Dimitrov K.M."/>
            <person name="Suarez D.L."/>
            <person name="Swayne D.E."/>
        </authorList>
    </citation>
    <scope>NUCLEOTIDE SEQUENCE [LARGE SCALE GENOMIC DNA]</scope>
    <source>
        <strain evidence="2 3">11</strain>
    </source>
</reference>
<name>A0A1X7LAF7_9BACL</name>
<organism evidence="2 3">
    <name type="scientific">Paenibacillus aquistagni</name>
    <dbReference type="NCBI Taxonomy" id="1852522"/>
    <lineage>
        <taxon>Bacteria</taxon>
        <taxon>Bacillati</taxon>
        <taxon>Bacillota</taxon>
        <taxon>Bacilli</taxon>
        <taxon>Bacillales</taxon>
        <taxon>Paenibacillaceae</taxon>
        <taxon>Paenibacillus</taxon>
    </lineage>
</organism>
<dbReference type="EMBL" id="FXAZ01000004">
    <property type="protein sequence ID" value="SMG50474.1"/>
    <property type="molecule type" value="Genomic_DNA"/>
</dbReference>
<feature type="transmembrane region" description="Helical" evidence="1">
    <location>
        <begin position="27"/>
        <end position="46"/>
    </location>
</feature>
<protein>
    <submittedName>
        <fullName evidence="2">TraX protein</fullName>
    </submittedName>
</protein>
<sequence>MEWIAMISMLIDHIGVTFFPEQDGLRIIGRLAFPIYAFSIVQGYHYTRSHNKYMLRLLFIALCAQLPYMLLFETWDLNVVFTLCLALSTLLFVERYSKSDPMWSMLLLGIACIAAELLSFEYGAYGLLLVFAYRYFSGFPLIGAHFILNAFEYLNGIPLQMYSLVPTIAIAFLGVRNKRSSMPRWIWRSFYPVHLILLSIIAYALL</sequence>
<dbReference type="RefSeq" id="WP_085495564.1">
    <property type="nucleotide sequence ID" value="NZ_FXAZ01000004.1"/>
</dbReference>
<dbReference type="OrthoDB" id="9781069at2"/>
<dbReference type="Proteomes" id="UP000193834">
    <property type="component" value="Unassembled WGS sequence"/>
</dbReference>
<feature type="transmembrane region" description="Helical" evidence="1">
    <location>
        <begin position="53"/>
        <end position="71"/>
    </location>
</feature>
<feature type="transmembrane region" description="Helical" evidence="1">
    <location>
        <begin position="185"/>
        <end position="205"/>
    </location>
</feature>
<keyword evidence="1" id="KW-0472">Membrane</keyword>
<accession>A0A1X7LAF7</accession>
<feature type="transmembrane region" description="Helical" evidence="1">
    <location>
        <begin position="153"/>
        <end position="173"/>
    </location>
</feature>
<dbReference type="InterPro" id="IPR008875">
    <property type="entry name" value="TraX"/>
</dbReference>
<gene>
    <name evidence="2" type="ORF">SAMN06295960_3125</name>
</gene>
<feature type="transmembrane region" description="Helical" evidence="1">
    <location>
        <begin position="105"/>
        <end position="133"/>
    </location>
</feature>
<evidence type="ECO:0000256" key="1">
    <source>
        <dbReference type="SAM" id="Phobius"/>
    </source>
</evidence>
<dbReference type="STRING" id="1852522.SAMN06295960_3125"/>
<keyword evidence="3" id="KW-1185">Reference proteome</keyword>
<keyword evidence="1" id="KW-1133">Transmembrane helix</keyword>
<evidence type="ECO:0000313" key="2">
    <source>
        <dbReference type="EMBL" id="SMG50474.1"/>
    </source>
</evidence>
<proteinExistence type="predicted"/>